<dbReference type="SUPFAM" id="SSF158472">
    <property type="entry name" value="HAMP domain-like"/>
    <property type="match status" value="1"/>
</dbReference>
<dbReference type="CDD" id="cd07302">
    <property type="entry name" value="CHD"/>
    <property type="match status" value="1"/>
</dbReference>
<evidence type="ECO:0000256" key="1">
    <source>
        <dbReference type="SAM" id="Phobius"/>
    </source>
</evidence>
<dbReference type="Gene3D" id="3.30.70.1230">
    <property type="entry name" value="Nucleotide cyclase"/>
    <property type="match status" value="1"/>
</dbReference>
<dbReference type="EMBL" id="JH597773">
    <property type="protein sequence ID" value="EHQ08226.1"/>
    <property type="molecule type" value="Genomic_DNA"/>
</dbReference>
<dbReference type="PANTHER" id="PTHR43081:SF1">
    <property type="entry name" value="ADENYLATE CYCLASE, TERMINAL-DIFFERENTIATION SPECIFIC"/>
    <property type="match status" value="1"/>
</dbReference>
<feature type="transmembrane region" description="Helical" evidence="1">
    <location>
        <begin position="250"/>
        <end position="271"/>
    </location>
</feature>
<dbReference type="Pfam" id="PF00211">
    <property type="entry name" value="Guanylate_cyc"/>
    <property type="match status" value="1"/>
</dbReference>
<dbReference type="InterPro" id="IPR003660">
    <property type="entry name" value="HAMP_dom"/>
</dbReference>
<name>H2CKC1_9LEPT</name>
<feature type="domain" description="HAMP" evidence="3">
    <location>
        <begin position="269"/>
        <end position="321"/>
    </location>
</feature>
<dbReference type="InterPro" id="IPR050697">
    <property type="entry name" value="Adenylyl/Guanylyl_Cyclase_3/4"/>
</dbReference>
<dbReference type="RefSeq" id="WP_002774694.1">
    <property type="nucleotide sequence ID" value="NZ_JH597773.1"/>
</dbReference>
<keyword evidence="1" id="KW-0472">Membrane</keyword>
<dbReference type="PANTHER" id="PTHR43081">
    <property type="entry name" value="ADENYLATE CYCLASE, TERMINAL-DIFFERENTIATION SPECIFIC-RELATED"/>
    <property type="match status" value="1"/>
</dbReference>
<evidence type="ECO:0000259" key="3">
    <source>
        <dbReference type="PROSITE" id="PS50885"/>
    </source>
</evidence>
<dbReference type="AlphaFoldDB" id="H2CKC1"/>
<protein>
    <submittedName>
        <fullName evidence="4">Adenylate/guanylate cyclase with integral membrane sensor</fullName>
    </submittedName>
</protein>
<dbReference type="GO" id="GO:0006171">
    <property type="term" value="P:cAMP biosynthetic process"/>
    <property type="evidence" value="ECO:0007669"/>
    <property type="project" value="TreeGrafter"/>
</dbReference>
<feature type="transmembrane region" description="Helical" evidence="1">
    <location>
        <begin position="16"/>
        <end position="39"/>
    </location>
</feature>
<evidence type="ECO:0000313" key="4">
    <source>
        <dbReference type="EMBL" id="EHQ08226.1"/>
    </source>
</evidence>
<dbReference type="STRING" id="183.GCA_002009735_00772"/>
<dbReference type="SMART" id="SM00044">
    <property type="entry name" value="CYCc"/>
    <property type="match status" value="1"/>
</dbReference>
<evidence type="ECO:0000259" key="2">
    <source>
        <dbReference type="PROSITE" id="PS50125"/>
    </source>
</evidence>
<reference evidence="4 5" key="1">
    <citation type="submission" date="2011-10" db="EMBL/GenBank/DDBJ databases">
        <title>The Improved High-Quality Draft genome of Leptonema illini DSM 21528.</title>
        <authorList>
            <consortium name="US DOE Joint Genome Institute (JGI-PGF)"/>
            <person name="Lucas S."/>
            <person name="Copeland A."/>
            <person name="Lapidus A."/>
            <person name="Glavina del Rio T."/>
            <person name="Dalin E."/>
            <person name="Tice H."/>
            <person name="Bruce D."/>
            <person name="Goodwin L."/>
            <person name="Pitluck S."/>
            <person name="Peters L."/>
            <person name="Mikhailova N."/>
            <person name="Held B."/>
            <person name="Kyrpides N."/>
            <person name="Mavromatis K."/>
            <person name="Ivanova N."/>
            <person name="Markowitz V."/>
            <person name="Cheng J.-F."/>
            <person name="Hugenholtz P."/>
            <person name="Woyke T."/>
            <person name="Wu D."/>
            <person name="Gronow S."/>
            <person name="Wellnitz S."/>
            <person name="Brambilla E.-M."/>
            <person name="Klenk H.-P."/>
            <person name="Eisen J.A."/>
        </authorList>
    </citation>
    <scope>NUCLEOTIDE SEQUENCE [LARGE SCALE GENOMIC DNA]</scope>
    <source>
        <strain evidence="4 5">DSM 21528</strain>
    </source>
</reference>
<dbReference type="GO" id="GO:0035556">
    <property type="term" value="P:intracellular signal transduction"/>
    <property type="evidence" value="ECO:0007669"/>
    <property type="project" value="InterPro"/>
</dbReference>
<dbReference type="Pfam" id="PF00672">
    <property type="entry name" value="HAMP"/>
    <property type="match status" value="1"/>
</dbReference>
<dbReference type="Gene3D" id="6.10.340.10">
    <property type="match status" value="1"/>
</dbReference>
<dbReference type="PROSITE" id="PS50885">
    <property type="entry name" value="HAMP"/>
    <property type="match status" value="1"/>
</dbReference>
<keyword evidence="5" id="KW-1185">Reference proteome</keyword>
<gene>
    <name evidence="4" type="ORF">Lepil_3569</name>
</gene>
<dbReference type="GO" id="GO:0004016">
    <property type="term" value="F:adenylate cyclase activity"/>
    <property type="evidence" value="ECO:0007669"/>
    <property type="project" value="UniProtKB-ARBA"/>
</dbReference>
<dbReference type="PROSITE" id="PS50125">
    <property type="entry name" value="GUANYLATE_CYCLASE_2"/>
    <property type="match status" value="1"/>
</dbReference>
<sequence>MEEIKVKFLSSLRLKITAAFLMLSIALSVTLAFVSYRILEREFTIEVRDRLLQVVTLSAKTIDATTAARLADRLRAQNPNAGSATGDGKDTTDPSAGTNAAFAYADSIEKGADYKRLSEELNFIRDTKPELIRYAYIWIPSINEAEAVFLADADVLKLKEAAGRGEEVEEISHFGSTYDISTMPTAITALREMKAAVDDEFYFDEAYQIYSFTGYAPIRDVSGRPVAVLGLDVSSENMQVALRQVTRSSILVGIFAIVITSAISIWLGRLFTGPVLALNRIVLQFGQKDFSVRSHVQSADEIGVLSANFNNMADTILEYDRRMSRLLESFRRFVPFEFLHRLGKEDITEVFLGEQSGAEMTILFSDIRKFTTLSEGLGPDGTFRFINGYLERIGPAVREHQGFIDKYIGDGIMALFPARPEDALEAAFEICRRLRDFNDRREEAGEYPVRIGIGIHTGQIMLGTIGENQRMDTTVIGDTVNLSSRIEGLTKAFGVTVLVSEDTVDRMGTRDRFRHMGRVRVVGREEGVDVYEALDAPATSTLETDPKVRWVNREAFEMGVQHFAAGRMDDAYRVFKKLYHDEPTDRAVIAYLKRIIYYRKKGLPVPWDGIFRVASK</sequence>
<proteinExistence type="predicted"/>
<dbReference type="GO" id="GO:0016020">
    <property type="term" value="C:membrane"/>
    <property type="evidence" value="ECO:0007669"/>
    <property type="project" value="InterPro"/>
</dbReference>
<accession>H2CKC1</accession>
<dbReference type="CDD" id="cd06225">
    <property type="entry name" value="HAMP"/>
    <property type="match status" value="1"/>
</dbReference>
<dbReference type="InterPro" id="IPR001054">
    <property type="entry name" value="A/G_cyclase"/>
</dbReference>
<keyword evidence="1" id="KW-1133">Transmembrane helix</keyword>
<dbReference type="HOGENOM" id="CLU_443306_0_0_12"/>
<dbReference type="Proteomes" id="UP000005737">
    <property type="component" value="Unassembled WGS sequence"/>
</dbReference>
<evidence type="ECO:0000313" key="5">
    <source>
        <dbReference type="Proteomes" id="UP000005737"/>
    </source>
</evidence>
<feature type="domain" description="Guanylate cyclase" evidence="2">
    <location>
        <begin position="361"/>
        <end position="487"/>
    </location>
</feature>
<dbReference type="InterPro" id="IPR029787">
    <property type="entry name" value="Nucleotide_cyclase"/>
</dbReference>
<dbReference type="SUPFAM" id="SSF55073">
    <property type="entry name" value="Nucleotide cyclase"/>
    <property type="match status" value="1"/>
</dbReference>
<dbReference type="SMART" id="SM00304">
    <property type="entry name" value="HAMP"/>
    <property type="match status" value="1"/>
</dbReference>
<organism evidence="4 5">
    <name type="scientific">Leptonema illini DSM 21528</name>
    <dbReference type="NCBI Taxonomy" id="929563"/>
    <lineage>
        <taxon>Bacteria</taxon>
        <taxon>Pseudomonadati</taxon>
        <taxon>Spirochaetota</taxon>
        <taxon>Spirochaetia</taxon>
        <taxon>Leptospirales</taxon>
        <taxon>Leptospiraceae</taxon>
        <taxon>Leptonema</taxon>
    </lineage>
</organism>
<keyword evidence="1" id="KW-0812">Transmembrane</keyword>